<name>A0ACD4DHP6_9NOCA</name>
<evidence type="ECO:0000313" key="2">
    <source>
        <dbReference type="Proteomes" id="UP001156484"/>
    </source>
</evidence>
<evidence type="ECO:0000313" key="1">
    <source>
        <dbReference type="EMBL" id="UYP19527.1"/>
    </source>
</evidence>
<dbReference type="EMBL" id="CP107551">
    <property type="protein sequence ID" value="UYP19527.1"/>
    <property type="molecule type" value="Genomic_DNA"/>
</dbReference>
<dbReference type="Proteomes" id="UP001156484">
    <property type="component" value="Chromosome"/>
</dbReference>
<reference evidence="1" key="1">
    <citation type="submission" date="2022-10" db="EMBL/GenBank/DDBJ databases">
        <title>Rhodococcus ferula Z13 complete genome.</title>
        <authorList>
            <person name="Long X."/>
            <person name="Zang M."/>
        </authorList>
    </citation>
    <scope>NUCLEOTIDE SEQUENCE</scope>
    <source>
        <strain evidence="1">Z13</strain>
    </source>
</reference>
<protein>
    <submittedName>
        <fullName evidence="1">Class A beta-lactamase-related serine hydrolase</fullName>
    </submittedName>
</protein>
<keyword evidence="1" id="KW-0378">Hydrolase</keyword>
<organism evidence="1 2">
    <name type="scientific">Rhodococcus sacchari</name>
    <dbReference type="NCBI Taxonomy" id="2962047"/>
    <lineage>
        <taxon>Bacteria</taxon>
        <taxon>Bacillati</taxon>
        <taxon>Actinomycetota</taxon>
        <taxon>Actinomycetes</taxon>
        <taxon>Mycobacteriales</taxon>
        <taxon>Nocardiaceae</taxon>
        <taxon>Rhodococcus</taxon>
    </lineage>
</organism>
<proteinExistence type="predicted"/>
<gene>
    <name evidence="1" type="ORF">OED52_02875</name>
</gene>
<sequence>MTDRTRTVAATTSLVVVLAGGTLTGRTEGGADDRPAPTPVTVECETSPAADVTTAEGWIGYLAEHPDTVALALDDGTGGTLGHRADEQHPLASAVKVVHLAAYARAVADGDLDPAEPVPLADWERWYLPGTDGDAHPRALERLGVSDPASPARPGVTVRLDDMVSAMIRESDNAVPDYLRDRLGDEALRQAAARGGWDGFEPPTMLGTTIAMFDPALDDRDAVWEAARRYATDPAYREQILQTPVAGDVFTRMDRIQRFGNTGSAVQLAALHRSVAEGSFGAGADLARAHLEWQQAAPPGFEGLGFKGGSLPGILTDAFAFRRADGTVATAVILTAGMAPEEYAEATASYAHQQLLVAATTDPDVRERIRCAL</sequence>
<keyword evidence="2" id="KW-1185">Reference proteome</keyword>
<accession>A0ACD4DHP6</accession>